<organism evidence="1 2">
    <name type="scientific">Aphanomyces euteiches</name>
    <dbReference type="NCBI Taxonomy" id="100861"/>
    <lineage>
        <taxon>Eukaryota</taxon>
        <taxon>Sar</taxon>
        <taxon>Stramenopiles</taxon>
        <taxon>Oomycota</taxon>
        <taxon>Saprolegniomycetes</taxon>
        <taxon>Saprolegniales</taxon>
        <taxon>Verrucalvaceae</taxon>
        <taxon>Aphanomyces</taxon>
    </lineage>
</organism>
<dbReference type="EMBL" id="VJMJ01000132">
    <property type="protein sequence ID" value="KAF0732482.1"/>
    <property type="molecule type" value="Genomic_DNA"/>
</dbReference>
<evidence type="ECO:0000313" key="2">
    <source>
        <dbReference type="Proteomes" id="UP000481153"/>
    </source>
</evidence>
<keyword evidence="2" id="KW-1185">Reference proteome</keyword>
<comment type="caution">
    <text evidence="1">The sequence shown here is derived from an EMBL/GenBank/DDBJ whole genome shotgun (WGS) entry which is preliminary data.</text>
</comment>
<dbReference type="AlphaFoldDB" id="A0A6G0WY85"/>
<reference evidence="1 2" key="1">
    <citation type="submission" date="2019-07" db="EMBL/GenBank/DDBJ databases">
        <title>Genomics analysis of Aphanomyces spp. identifies a new class of oomycete effector associated with host adaptation.</title>
        <authorList>
            <person name="Gaulin E."/>
        </authorList>
    </citation>
    <scope>NUCLEOTIDE SEQUENCE [LARGE SCALE GENOMIC DNA]</scope>
    <source>
        <strain evidence="1 2">ATCC 201684</strain>
    </source>
</reference>
<proteinExistence type="predicted"/>
<dbReference type="VEuPathDB" id="FungiDB:AeMF1_016375"/>
<sequence length="264" mass="29222">MDEVLKKIVACRQASVQTTHGLFDEVDIAVREASVLMTAMFQKQLDQGSKEMQVAMLNKFVHFVCSKVDVRNVNGLVSLVQAFVSEDADAVEDFIQNGKNVVLYAKETSDAKPSPITSIVVPAHQCGASVLSVDPSPDVCAILTADESSVSEESSLKRKDSDLEQVAIPPYAKKICTSNTWESTVEVPSRRERRTSDRFPLSDPPGIFVPKTKREAIEWIAGRQRGSAKDNAWVASQVLDEFDMEVTSEYVRRVLSRRNSIIIS</sequence>
<accession>A0A6G0WY85</accession>
<protein>
    <submittedName>
        <fullName evidence="1">Uncharacterized protein</fullName>
    </submittedName>
</protein>
<dbReference type="Proteomes" id="UP000481153">
    <property type="component" value="Unassembled WGS sequence"/>
</dbReference>
<evidence type="ECO:0000313" key="1">
    <source>
        <dbReference type="EMBL" id="KAF0732482.1"/>
    </source>
</evidence>
<gene>
    <name evidence="1" type="ORF">Ae201684_010471</name>
</gene>
<name>A0A6G0WY85_9STRA</name>